<protein>
    <submittedName>
        <fullName evidence="6">Alpha/Beta hydrolase protein</fullName>
    </submittedName>
</protein>
<evidence type="ECO:0000256" key="3">
    <source>
        <dbReference type="ARBA" id="ARBA00047591"/>
    </source>
</evidence>
<dbReference type="PANTHER" id="PTHR45856:SF25">
    <property type="entry name" value="FUNGAL LIPASE-LIKE DOMAIN-CONTAINING PROTEIN"/>
    <property type="match status" value="1"/>
</dbReference>
<comment type="similarity">
    <text evidence="2">Belongs to the AB hydrolase superfamily. Lipase family. Class 3 subfamily.</text>
</comment>
<dbReference type="InterPro" id="IPR002921">
    <property type="entry name" value="Fungal_lipase-type"/>
</dbReference>
<proteinExistence type="inferred from homology"/>
<reference evidence="6 7" key="1">
    <citation type="journal article" date="2019" name="Nat. Ecol. Evol.">
        <title>Megaphylogeny resolves global patterns of mushroom evolution.</title>
        <authorList>
            <person name="Varga T."/>
            <person name="Krizsan K."/>
            <person name="Foldi C."/>
            <person name="Dima B."/>
            <person name="Sanchez-Garcia M."/>
            <person name="Sanchez-Ramirez S."/>
            <person name="Szollosi G.J."/>
            <person name="Szarkandi J.G."/>
            <person name="Papp V."/>
            <person name="Albert L."/>
            <person name="Andreopoulos W."/>
            <person name="Angelini C."/>
            <person name="Antonin V."/>
            <person name="Barry K.W."/>
            <person name="Bougher N.L."/>
            <person name="Buchanan P."/>
            <person name="Buyck B."/>
            <person name="Bense V."/>
            <person name="Catcheside P."/>
            <person name="Chovatia M."/>
            <person name="Cooper J."/>
            <person name="Damon W."/>
            <person name="Desjardin D."/>
            <person name="Finy P."/>
            <person name="Geml J."/>
            <person name="Haridas S."/>
            <person name="Hughes K."/>
            <person name="Justo A."/>
            <person name="Karasinski D."/>
            <person name="Kautmanova I."/>
            <person name="Kiss B."/>
            <person name="Kocsube S."/>
            <person name="Kotiranta H."/>
            <person name="LaButti K.M."/>
            <person name="Lechner B.E."/>
            <person name="Liimatainen K."/>
            <person name="Lipzen A."/>
            <person name="Lukacs Z."/>
            <person name="Mihaltcheva S."/>
            <person name="Morgado L.N."/>
            <person name="Niskanen T."/>
            <person name="Noordeloos M.E."/>
            <person name="Ohm R.A."/>
            <person name="Ortiz-Santana B."/>
            <person name="Ovrebo C."/>
            <person name="Racz N."/>
            <person name="Riley R."/>
            <person name="Savchenko A."/>
            <person name="Shiryaev A."/>
            <person name="Soop K."/>
            <person name="Spirin V."/>
            <person name="Szebenyi C."/>
            <person name="Tomsovsky M."/>
            <person name="Tulloss R.E."/>
            <person name="Uehling J."/>
            <person name="Grigoriev I.V."/>
            <person name="Vagvolgyi C."/>
            <person name="Papp T."/>
            <person name="Martin F.M."/>
            <person name="Miettinen O."/>
            <person name="Hibbett D.S."/>
            <person name="Nagy L.G."/>
        </authorList>
    </citation>
    <scope>NUCLEOTIDE SEQUENCE [LARGE SCALE GENOMIC DNA]</scope>
    <source>
        <strain evidence="6 7">CBS 309.79</strain>
    </source>
</reference>
<sequence>MYKDEKLTNFRLIAHALQSTAPTTLTRSDAISGPIVEELKDLGQFTELAYSIIPLDFAFAHMRVLAGEGFPLEGYEALCDARLVSELRSQNAGVLTYIAYRERENQLVVAFAGTATLTQVYYDLFANLRAYPGQKKTNVHSGFWSIYASLQPRLTQEIKDALGKYPDVREVVLAGHSMGGALAYLLGMDLLGGGERVAEVVNIVTFGCPRVGDKGLLEYWWGVKGRYEEKYGVDAVREHTVRAHKDGVPALPPLWMGYRHLCRNPLYFAHNTLFRVPESDRDFGLFNAVAPEGAEASEHPKGGHNYYNGRDMERGARRMGWLEGVLKTGEEGWVERYREKARRWEVARR</sequence>
<dbReference type="Gene3D" id="3.40.50.1820">
    <property type="entry name" value="alpha/beta hydrolase"/>
    <property type="match status" value="1"/>
</dbReference>
<dbReference type="OrthoDB" id="426718at2759"/>
<evidence type="ECO:0000313" key="6">
    <source>
        <dbReference type="EMBL" id="TFL03734.1"/>
    </source>
</evidence>
<dbReference type="Pfam" id="PF01764">
    <property type="entry name" value="Lipase_3"/>
    <property type="match status" value="1"/>
</dbReference>
<dbReference type="PANTHER" id="PTHR45856">
    <property type="entry name" value="ALPHA/BETA-HYDROLASES SUPERFAMILY PROTEIN"/>
    <property type="match status" value="1"/>
</dbReference>
<dbReference type="Proteomes" id="UP000305067">
    <property type="component" value="Unassembled WGS sequence"/>
</dbReference>
<name>A0A5C3QZB5_9AGAR</name>
<keyword evidence="1" id="KW-1015">Disulfide bond</keyword>
<dbReference type="InterPro" id="IPR051218">
    <property type="entry name" value="Sec_MonoDiacylglyc_Lipase"/>
</dbReference>
<keyword evidence="6" id="KW-0378">Hydrolase</keyword>
<comment type="catalytic activity">
    <reaction evidence="3">
        <text>a diacylglycerol + H2O = a monoacylglycerol + a fatty acid + H(+)</text>
        <dbReference type="Rhea" id="RHEA:32731"/>
        <dbReference type="ChEBI" id="CHEBI:15377"/>
        <dbReference type="ChEBI" id="CHEBI:15378"/>
        <dbReference type="ChEBI" id="CHEBI:17408"/>
        <dbReference type="ChEBI" id="CHEBI:18035"/>
        <dbReference type="ChEBI" id="CHEBI:28868"/>
    </reaction>
</comment>
<dbReference type="SUPFAM" id="SSF53474">
    <property type="entry name" value="alpha/beta-Hydrolases"/>
    <property type="match status" value="1"/>
</dbReference>
<evidence type="ECO:0000313" key="7">
    <source>
        <dbReference type="Proteomes" id="UP000305067"/>
    </source>
</evidence>
<dbReference type="GO" id="GO:0016787">
    <property type="term" value="F:hydrolase activity"/>
    <property type="evidence" value="ECO:0007669"/>
    <property type="project" value="UniProtKB-KW"/>
</dbReference>
<dbReference type="CDD" id="cd00519">
    <property type="entry name" value="Lipase_3"/>
    <property type="match status" value="1"/>
</dbReference>
<evidence type="ECO:0000256" key="2">
    <source>
        <dbReference type="ARBA" id="ARBA00043996"/>
    </source>
</evidence>
<dbReference type="InterPro" id="IPR029058">
    <property type="entry name" value="AB_hydrolase_fold"/>
</dbReference>
<evidence type="ECO:0000259" key="5">
    <source>
        <dbReference type="Pfam" id="PF01764"/>
    </source>
</evidence>
<feature type="domain" description="Fungal lipase-type" evidence="5">
    <location>
        <begin position="108"/>
        <end position="253"/>
    </location>
</feature>
<accession>A0A5C3QZB5</accession>
<dbReference type="AlphaFoldDB" id="A0A5C3QZB5"/>
<gene>
    <name evidence="6" type="ORF">BDV98DRAFT_545897</name>
</gene>
<comment type="catalytic activity">
    <reaction evidence="4">
        <text>a monoacylglycerol + H2O = glycerol + a fatty acid + H(+)</text>
        <dbReference type="Rhea" id="RHEA:15245"/>
        <dbReference type="ChEBI" id="CHEBI:15377"/>
        <dbReference type="ChEBI" id="CHEBI:15378"/>
        <dbReference type="ChEBI" id="CHEBI:17408"/>
        <dbReference type="ChEBI" id="CHEBI:17754"/>
        <dbReference type="ChEBI" id="CHEBI:28868"/>
    </reaction>
</comment>
<keyword evidence="7" id="KW-1185">Reference proteome</keyword>
<evidence type="ECO:0000256" key="4">
    <source>
        <dbReference type="ARBA" id="ARBA00048461"/>
    </source>
</evidence>
<dbReference type="EMBL" id="ML178820">
    <property type="protein sequence ID" value="TFL03734.1"/>
    <property type="molecule type" value="Genomic_DNA"/>
</dbReference>
<organism evidence="6 7">
    <name type="scientific">Pterulicium gracile</name>
    <dbReference type="NCBI Taxonomy" id="1884261"/>
    <lineage>
        <taxon>Eukaryota</taxon>
        <taxon>Fungi</taxon>
        <taxon>Dikarya</taxon>
        <taxon>Basidiomycota</taxon>
        <taxon>Agaricomycotina</taxon>
        <taxon>Agaricomycetes</taxon>
        <taxon>Agaricomycetidae</taxon>
        <taxon>Agaricales</taxon>
        <taxon>Pleurotineae</taxon>
        <taxon>Pterulaceae</taxon>
        <taxon>Pterulicium</taxon>
    </lineage>
</organism>
<evidence type="ECO:0000256" key="1">
    <source>
        <dbReference type="ARBA" id="ARBA00023157"/>
    </source>
</evidence>
<dbReference type="GO" id="GO:0006629">
    <property type="term" value="P:lipid metabolic process"/>
    <property type="evidence" value="ECO:0007669"/>
    <property type="project" value="InterPro"/>
</dbReference>